<gene>
    <name evidence="1" type="ORF">M153_11121000485</name>
</gene>
<name>A0A0R0LZJ7_9MICR</name>
<reference evidence="1 2" key="1">
    <citation type="submission" date="2015-07" db="EMBL/GenBank/DDBJ databases">
        <title>The genome of Pseudoloma neurophilia, a relevant intracellular parasite of the zebrafish.</title>
        <authorList>
            <person name="Ndikumana S."/>
            <person name="Pelin A."/>
            <person name="Sanders J."/>
            <person name="Corradi N."/>
        </authorList>
    </citation>
    <scope>NUCLEOTIDE SEQUENCE [LARGE SCALE GENOMIC DNA]</scope>
    <source>
        <strain evidence="1 2">MK1</strain>
    </source>
</reference>
<comment type="caution">
    <text evidence="1">The sequence shown here is derived from an EMBL/GenBank/DDBJ whole genome shotgun (WGS) entry which is preliminary data.</text>
</comment>
<protein>
    <recommendedName>
        <fullName evidence="3">Transposable element</fullName>
    </recommendedName>
</protein>
<evidence type="ECO:0000313" key="2">
    <source>
        <dbReference type="Proteomes" id="UP000051530"/>
    </source>
</evidence>
<keyword evidence="2" id="KW-1185">Reference proteome</keyword>
<dbReference type="Proteomes" id="UP000051530">
    <property type="component" value="Unassembled WGS sequence"/>
</dbReference>
<accession>A0A0R0LZJ7</accession>
<dbReference type="AlphaFoldDB" id="A0A0R0LZJ7"/>
<dbReference type="OrthoDB" id="10615934at2759"/>
<evidence type="ECO:0000313" key="1">
    <source>
        <dbReference type="EMBL" id="KRH92145.1"/>
    </source>
</evidence>
<sequence length="139" mass="16227">MIEYLVDPEIFSQISGENFLEIKTQILKLKYSISTHSAYTSYLRRTYLSNFHLIDEYLYSIEETIKRISVIKPMTNEDKESFKKEIFYEGLPSTLKIEFAAEGSENVEKIITQIRKTEEQIVNSFNLNNSKRLSRPAGT</sequence>
<evidence type="ECO:0008006" key="3">
    <source>
        <dbReference type="Google" id="ProtNLM"/>
    </source>
</evidence>
<dbReference type="VEuPathDB" id="MicrosporidiaDB:M153_11121000485"/>
<feature type="non-terminal residue" evidence="1">
    <location>
        <position position="139"/>
    </location>
</feature>
<dbReference type="EMBL" id="LGUB01001168">
    <property type="protein sequence ID" value="KRH92145.1"/>
    <property type="molecule type" value="Genomic_DNA"/>
</dbReference>
<organism evidence="1 2">
    <name type="scientific">Pseudoloma neurophilia</name>
    <dbReference type="NCBI Taxonomy" id="146866"/>
    <lineage>
        <taxon>Eukaryota</taxon>
        <taxon>Fungi</taxon>
        <taxon>Fungi incertae sedis</taxon>
        <taxon>Microsporidia</taxon>
        <taxon>Pseudoloma</taxon>
    </lineage>
</organism>
<proteinExistence type="predicted"/>